<dbReference type="OrthoDB" id="954231at2759"/>
<sequence>MSRPSFSISKLLTNSDITLYPSLPTDILQHIQIPQGTNFIDLQVTDSMEKKWTFRYYTRPGGNRTNPVFTVGWLQFVQAKRLETGDKLTISGRQDGSLYIEVTRQSNVTFQGEPVYLDIENCAQYSTIITMSKPPFTVYKLLTNSDITFYPALPTEILQHIPIPKGTNFVDLQVTDSMEKNWTLRYYTRPSGNRKNPVFTVGWLQFVRAKRLEVGDKLTICGRQDGALQIQVTRASNVTCQGEPVYLDVKNYL</sequence>
<dbReference type="Gene3D" id="2.40.330.10">
    <property type="entry name" value="DNA-binding pseudobarrel domain"/>
    <property type="match status" value="2"/>
</dbReference>
<dbReference type="Pfam" id="PF02362">
    <property type="entry name" value="B3"/>
    <property type="match status" value="2"/>
</dbReference>
<dbReference type="GO" id="GO:0003677">
    <property type="term" value="F:DNA binding"/>
    <property type="evidence" value="ECO:0007669"/>
    <property type="project" value="UniProtKB-KW"/>
</dbReference>
<dbReference type="GO" id="GO:0005634">
    <property type="term" value="C:nucleus"/>
    <property type="evidence" value="ECO:0007669"/>
    <property type="project" value="UniProtKB-SubCell"/>
</dbReference>
<keyword evidence="5" id="KW-0539">Nucleus</keyword>
<dbReference type="SUPFAM" id="SSF101936">
    <property type="entry name" value="DNA-binding pseudobarrel domain"/>
    <property type="match status" value="2"/>
</dbReference>
<evidence type="ECO:0000256" key="3">
    <source>
        <dbReference type="ARBA" id="ARBA00023125"/>
    </source>
</evidence>
<keyword evidence="8" id="KW-1185">Reference proteome</keyword>
<reference evidence="8" key="1">
    <citation type="journal article" date="2019" name="Gigascience">
        <title>De novo genome assembly of the endangered Acer yangbiense, a plant species with extremely small populations endemic to Yunnan Province, China.</title>
        <authorList>
            <person name="Yang J."/>
            <person name="Wariss H.M."/>
            <person name="Tao L."/>
            <person name="Zhang R."/>
            <person name="Yun Q."/>
            <person name="Hollingsworth P."/>
            <person name="Dao Z."/>
            <person name="Luo G."/>
            <person name="Guo H."/>
            <person name="Ma Y."/>
            <person name="Sun W."/>
        </authorList>
    </citation>
    <scope>NUCLEOTIDE SEQUENCE [LARGE SCALE GENOMIC DNA]</scope>
    <source>
        <strain evidence="8">cv. Malutang</strain>
    </source>
</reference>
<keyword evidence="3" id="KW-0238">DNA-binding</keyword>
<dbReference type="Proteomes" id="UP000323000">
    <property type="component" value="Chromosome 3"/>
</dbReference>
<dbReference type="InterPro" id="IPR044800">
    <property type="entry name" value="LEC2-like"/>
</dbReference>
<organism evidence="7 8">
    <name type="scientific">Acer yangbiense</name>
    <dbReference type="NCBI Taxonomy" id="1000413"/>
    <lineage>
        <taxon>Eukaryota</taxon>
        <taxon>Viridiplantae</taxon>
        <taxon>Streptophyta</taxon>
        <taxon>Embryophyta</taxon>
        <taxon>Tracheophyta</taxon>
        <taxon>Spermatophyta</taxon>
        <taxon>Magnoliopsida</taxon>
        <taxon>eudicotyledons</taxon>
        <taxon>Gunneridae</taxon>
        <taxon>Pentapetalae</taxon>
        <taxon>rosids</taxon>
        <taxon>malvids</taxon>
        <taxon>Sapindales</taxon>
        <taxon>Sapindaceae</taxon>
        <taxon>Hippocastanoideae</taxon>
        <taxon>Acereae</taxon>
        <taxon>Acer</taxon>
    </lineage>
</organism>
<protein>
    <recommendedName>
        <fullName evidence="6">TF-B3 domain-containing protein</fullName>
    </recommendedName>
</protein>
<keyword evidence="2" id="KW-0805">Transcription regulation</keyword>
<evidence type="ECO:0000313" key="7">
    <source>
        <dbReference type="EMBL" id="TXG65139.1"/>
    </source>
</evidence>
<dbReference type="GO" id="GO:0003700">
    <property type="term" value="F:DNA-binding transcription factor activity"/>
    <property type="evidence" value="ECO:0007669"/>
    <property type="project" value="InterPro"/>
</dbReference>
<evidence type="ECO:0000256" key="1">
    <source>
        <dbReference type="ARBA" id="ARBA00004123"/>
    </source>
</evidence>
<dbReference type="PROSITE" id="PS50863">
    <property type="entry name" value="B3"/>
    <property type="match status" value="2"/>
</dbReference>
<feature type="domain" description="TF-B3" evidence="6">
    <location>
        <begin position="136"/>
        <end position="236"/>
    </location>
</feature>
<gene>
    <name evidence="7" type="ORF">EZV62_006414</name>
</gene>
<accession>A0A5C7I8T4</accession>
<dbReference type="PANTHER" id="PTHR31140:SF145">
    <property type="entry name" value="TF-B3 DOMAIN-CONTAINING PROTEIN"/>
    <property type="match status" value="1"/>
</dbReference>
<evidence type="ECO:0000313" key="8">
    <source>
        <dbReference type="Proteomes" id="UP000323000"/>
    </source>
</evidence>
<evidence type="ECO:0000256" key="5">
    <source>
        <dbReference type="ARBA" id="ARBA00023242"/>
    </source>
</evidence>
<comment type="subcellular location">
    <subcellularLocation>
        <location evidence="1">Nucleus</location>
    </subcellularLocation>
</comment>
<evidence type="ECO:0000256" key="4">
    <source>
        <dbReference type="ARBA" id="ARBA00023163"/>
    </source>
</evidence>
<dbReference type="AlphaFoldDB" id="A0A5C7I8T4"/>
<dbReference type="SMART" id="SM01019">
    <property type="entry name" value="B3"/>
    <property type="match status" value="2"/>
</dbReference>
<keyword evidence="4" id="KW-0804">Transcription</keyword>
<evidence type="ECO:0000259" key="6">
    <source>
        <dbReference type="PROSITE" id="PS50863"/>
    </source>
</evidence>
<comment type="caution">
    <text evidence="7">The sequence shown here is derived from an EMBL/GenBank/DDBJ whole genome shotgun (WGS) entry which is preliminary data.</text>
</comment>
<proteinExistence type="predicted"/>
<dbReference type="EMBL" id="VAHF01000003">
    <property type="protein sequence ID" value="TXG65139.1"/>
    <property type="molecule type" value="Genomic_DNA"/>
</dbReference>
<dbReference type="PANTHER" id="PTHR31140">
    <property type="entry name" value="B3 DOMAIN-CONTAINING TRANSCRIPTION FACTOR ABI3"/>
    <property type="match status" value="1"/>
</dbReference>
<dbReference type="InterPro" id="IPR003340">
    <property type="entry name" value="B3_DNA-bd"/>
</dbReference>
<evidence type="ECO:0000256" key="2">
    <source>
        <dbReference type="ARBA" id="ARBA00023015"/>
    </source>
</evidence>
<dbReference type="CDD" id="cd10017">
    <property type="entry name" value="B3_DNA"/>
    <property type="match status" value="2"/>
</dbReference>
<feature type="domain" description="TF-B3" evidence="6">
    <location>
        <begin position="42"/>
        <end position="106"/>
    </location>
</feature>
<dbReference type="InterPro" id="IPR015300">
    <property type="entry name" value="DNA-bd_pseudobarrel_sf"/>
</dbReference>
<name>A0A5C7I8T4_9ROSI</name>